<keyword evidence="2" id="KW-0472">Membrane</keyword>
<dbReference type="AlphaFoldDB" id="A0A8H7S4B2"/>
<keyword evidence="2" id="KW-0812">Transmembrane</keyword>
<comment type="caution">
    <text evidence="3">The sequence shown here is derived from an EMBL/GenBank/DDBJ whole genome shotgun (WGS) entry which is preliminary data.</text>
</comment>
<protein>
    <submittedName>
        <fullName evidence="3">Uncharacterized protein</fullName>
    </submittedName>
</protein>
<keyword evidence="4" id="KW-1185">Reference proteome</keyword>
<reference evidence="3 4" key="1">
    <citation type="submission" date="2020-12" db="EMBL/GenBank/DDBJ databases">
        <title>Metabolic potential, ecology and presence of endohyphal bacteria is reflected in genomic diversity of Mucoromycotina.</title>
        <authorList>
            <person name="Muszewska A."/>
            <person name="Okrasinska A."/>
            <person name="Steczkiewicz K."/>
            <person name="Drgas O."/>
            <person name="Orlowska M."/>
            <person name="Perlinska-Lenart U."/>
            <person name="Aleksandrzak-Piekarczyk T."/>
            <person name="Szatraj K."/>
            <person name="Zielenkiewicz U."/>
            <person name="Pilsyk S."/>
            <person name="Malc E."/>
            <person name="Mieczkowski P."/>
            <person name="Kruszewska J.S."/>
            <person name="Biernat P."/>
            <person name="Pawlowska J."/>
        </authorList>
    </citation>
    <scope>NUCLEOTIDE SEQUENCE [LARGE SCALE GENOMIC DNA]</scope>
    <source>
        <strain evidence="3 4">CBS 142.35</strain>
    </source>
</reference>
<evidence type="ECO:0000313" key="3">
    <source>
        <dbReference type="EMBL" id="KAG2221868.1"/>
    </source>
</evidence>
<dbReference type="OrthoDB" id="2277689at2759"/>
<feature type="transmembrane region" description="Helical" evidence="2">
    <location>
        <begin position="187"/>
        <end position="209"/>
    </location>
</feature>
<evidence type="ECO:0000313" key="4">
    <source>
        <dbReference type="Proteomes" id="UP000646827"/>
    </source>
</evidence>
<feature type="transmembrane region" description="Helical" evidence="2">
    <location>
        <begin position="153"/>
        <end position="172"/>
    </location>
</feature>
<feature type="compositionally biased region" description="Polar residues" evidence="1">
    <location>
        <begin position="89"/>
        <end position="105"/>
    </location>
</feature>
<feature type="region of interest" description="Disordered" evidence="1">
    <location>
        <begin position="346"/>
        <end position="369"/>
    </location>
</feature>
<name>A0A8H7S4B2_9FUNG</name>
<proteinExistence type="predicted"/>
<accession>A0A8H7S4B2</accession>
<feature type="compositionally biased region" description="Polar residues" evidence="1">
    <location>
        <begin position="359"/>
        <end position="369"/>
    </location>
</feature>
<sequence>MDPTLRRNSTSPSILVAYSRRRHSLVASPDNNTPPTSALPEPVRLRQRSEDSNFYDHSAITTILHKTTFTSIIEQAEREYEERFALRDASSNNNEENKYPTSTPGVSRLSPLDAIIQGEGEELDPLPNELVEKYRKHFLKATRHLQQELPNSYVLLTGIGYVPSVISMVQYLEPDSYYFERGQGRTYLYLVLSAISFYIITYALLYYILFPWFAASMTGETMAPLKDVVDPDRDPPTIWATLDYNLIRRVVDAPPGIHYMPSILGFYRLMYIVYDIASGIFSFIMLTAIILSEKNENYYNGGGIEQMVFTVWIFIINTLMFLIHIYALLRADTQLRRQWQERNKHRLSKQHDFRRQNEGHTSSTVSNKMETGRILPDEKQCSAPLSMIIQQ</sequence>
<feature type="transmembrane region" description="Helical" evidence="2">
    <location>
        <begin position="269"/>
        <end position="291"/>
    </location>
</feature>
<gene>
    <name evidence="3" type="ORF">INT45_003582</name>
</gene>
<evidence type="ECO:0000256" key="1">
    <source>
        <dbReference type="SAM" id="MobiDB-lite"/>
    </source>
</evidence>
<feature type="compositionally biased region" description="Basic and acidic residues" evidence="1">
    <location>
        <begin position="349"/>
        <end position="358"/>
    </location>
</feature>
<dbReference type="Proteomes" id="UP000646827">
    <property type="component" value="Unassembled WGS sequence"/>
</dbReference>
<feature type="transmembrane region" description="Helical" evidence="2">
    <location>
        <begin position="311"/>
        <end position="329"/>
    </location>
</feature>
<evidence type="ECO:0000256" key="2">
    <source>
        <dbReference type="SAM" id="Phobius"/>
    </source>
</evidence>
<dbReference type="EMBL" id="JAEPRB010000098">
    <property type="protein sequence ID" value="KAG2221868.1"/>
    <property type="molecule type" value="Genomic_DNA"/>
</dbReference>
<feature type="region of interest" description="Disordered" evidence="1">
    <location>
        <begin position="86"/>
        <end position="105"/>
    </location>
</feature>
<keyword evidence="2" id="KW-1133">Transmembrane helix</keyword>
<organism evidence="3 4">
    <name type="scientific">Circinella minor</name>
    <dbReference type="NCBI Taxonomy" id="1195481"/>
    <lineage>
        <taxon>Eukaryota</taxon>
        <taxon>Fungi</taxon>
        <taxon>Fungi incertae sedis</taxon>
        <taxon>Mucoromycota</taxon>
        <taxon>Mucoromycotina</taxon>
        <taxon>Mucoromycetes</taxon>
        <taxon>Mucorales</taxon>
        <taxon>Lichtheimiaceae</taxon>
        <taxon>Circinella</taxon>
    </lineage>
</organism>